<keyword evidence="1" id="KW-0472">Membrane</keyword>
<dbReference type="AlphaFoldDB" id="A0A1I7WWZ2"/>
<keyword evidence="1" id="KW-0812">Transmembrane</keyword>
<dbReference type="InterPro" id="IPR037365">
    <property type="entry name" value="Slowmo/Ups"/>
</dbReference>
<feature type="transmembrane region" description="Helical" evidence="1">
    <location>
        <begin position="324"/>
        <end position="347"/>
    </location>
</feature>
<name>A0A1I7WWZ2_HETBA</name>
<accession>A0A1I7WWZ2</accession>
<dbReference type="PROSITE" id="PS50904">
    <property type="entry name" value="PRELI_MSF1"/>
    <property type="match status" value="1"/>
</dbReference>
<protein>
    <submittedName>
        <fullName evidence="4">PRELI/MSF1 domain-containing protein</fullName>
    </submittedName>
</protein>
<sequence>MQLKQSTIKGNLSTMVQTYQSPVRVYKHPFEIVMAAYEKRFPTCPQIPIFVGSEVIYEYNSPDGAEWVIERRCQLNVDAPYLVKKVSIAGVDYVYFTQKNSLDRRKRTLLIEASNISFSQRIEVKENCNYYVHPENPDWTCFEQSAALDVKSFFGFEATVEKLAVKQYAANLAKGKEILEFFIEDLLKSGVTYIPTFHDKDNGSTTDSAIDILKEHPDENDMRVVLRRESKGPQDVNQGIKNAIMNDEQLLNQWYRMLARRYDKTGKRRRSVKFVIGWITHLSDDISYFASYICHIYFMANFQMMHICFVFCEHVTLMSLKLKSLFIIALFGGNSTTWIAYCITWSLLVDLEGLSMRHLWRPGVQSLLKIIEIVELKIVIIMLLLGGNCLANCAAGGHIPKTLYRPVEDHPDEVDVLSSTYTTCSITRGFPVELWNVIQEPVTPHSPTMLNPVEMVTAAIANNPLPTVAADPSLTLGPNLTIEEKPVVFQEGDSMQGSHFCSRSGTYILQWRIPEHTSTFDFSIGSHKCKLMYYHEVLDSADFSTFRREVAFQRLSCFIGVMSQFF</sequence>
<proteinExistence type="predicted"/>
<dbReference type="Pfam" id="PF04707">
    <property type="entry name" value="PRELI"/>
    <property type="match status" value="1"/>
</dbReference>
<evidence type="ECO:0000313" key="4">
    <source>
        <dbReference type="WBParaSite" id="Hba_09703"/>
    </source>
</evidence>
<dbReference type="PANTHER" id="PTHR11158">
    <property type="entry name" value="MSF1/PX19 RELATED"/>
    <property type="match status" value="1"/>
</dbReference>
<evidence type="ECO:0000256" key="1">
    <source>
        <dbReference type="SAM" id="Phobius"/>
    </source>
</evidence>
<dbReference type="GO" id="GO:0005758">
    <property type="term" value="C:mitochondrial intermembrane space"/>
    <property type="evidence" value="ECO:0007669"/>
    <property type="project" value="InterPro"/>
</dbReference>
<evidence type="ECO:0000259" key="2">
    <source>
        <dbReference type="PROSITE" id="PS50904"/>
    </source>
</evidence>
<keyword evidence="1" id="KW-1133">Transmembrane helix</keyword>
<feature type="transmembrane region" description="Helical" evidence="1">
    <location>
        <begin position="289"/>
        <end position="312"/>
    </location>
</feature>
<dbReference type="InterPro" id="IPR006797">
    <property type="entry name" value="PRELI/MSF1_dom"/>
</dbReference>
<dbReference type="Proteomes" id="UP000095283">
    <property type="component" value="Unplaced"/>
</dbReference>
<reference evidence="4" key="1">
    <citation type="submission" date="2016-11" db="UniProtKB">
        <authorList>
            <consortium name="WormBaseParasite"/>
        </authorList>
    </citation>
    <scope>IDENTIFICATION</scope>
</reference>
<organism evidence="3 4">
    <name type="scientific">Heterorhabditis bacteriophora</name>
    <name type="common">Entomopathogenic nematode worm</name>
    <dbReference type="NCBI Taxonomy" id="37862"/>
    <lineage>
        <taxon>Eukaryota</taxon>
        <taxon>Metazoa</taxon>
        <taxon>Ecdysozoa</taxon>
        <taxon>Nematoda</taxon>
        <taxon>Chromadorea</taxon>
        <taxon>Rhabditida</taxon>
        <taxon>Rhabditina</taxon>
        <taxon>Rhabditomorpha</taxon>
        <taxon>Strongyloidea</taxon>
        <taxon>Heterorhabditidae</taxon>
        <taxon>Heterorhabditis</taxon>
    </lineage>
</organism>
<keyword evidence="3" id="KW-1185">Reference proteome</keyword>
<dbReference type="WBParaSite" id="Hba_09703">
    <property type="protein sequence ID" value="Hba_09703"/>
    <property type="gene ID" value="Hba_09703"/>
</dbReference>
<evidence type="ECO:0000313" key="3">
    <source>
        <dbReference type="Proteomes" id="UP000095283"/>
    </source>
</evidence>
<feature type="domain" description="PRELI/MSF1" evidence="2">
    <location>
        <begin position="16"/>
        <end position="191"/>
    </location>
</feature>